<comment type="caution">
    <text evidence="2">The sequence shown here is derived from an EMBL/GenBank/DDBJ whole genome shotgun (WGS) entry which is preliminary data.</text>
</comment>
<proteinExistence type="predicted"/>
<sequence length="39" mass="4220">SYPRLFWVLWGSSLYIGLAASALILEVLTLAGGRRPSQG</sequence>
<organism evidence="2">
    <name type="scientific">marine sediment metagenome</name>
    <dbReference type="NCBI Taxonomy" id="412755"/>
    <lineage>
        <taxon>unclassified sequences</taxon>
        <taxon>metagenomes</taxon>
        <taxon>ecological metagenomes</taxon>
    </lineage>
</organism>
<keyword evidence="1" id="KW-0472">Membrane</keyword>
<keyword evidence="1" id="KW-1133">Transmembrane helix</keyword>
<evidence type="ECO:0000256" key="1">
    <source>
        <dbReference type="SAM" id="Phobius"/>
    </source>
</evidence>
<accession>X0XFY8</accession>
<evidence type="ECO:0000313" key="2">
    <source>
        <dbReference type="EMBL" id="GAG34347.1"/>
    </source>
</evidence>
<feature type="non-terminal residue" evidence="2">
    <location>
        <position position="1"/>
    </location>
</feature>
<reference evidence="2" key="1">
    <citation type="journal article" date="2014" name="Front. Microbiol.">
        <title>High frequency of phylogenetically diverse reductive dehalogenase-homologous genes in deep subseafloor sedimentary metagenomes.</title>
        <authorList>
            <person name="Kawai M."/>
            <person name="Futagami T."/>
            <person name="Toyoda A."/>
            <person name="Takaki Y."/>
            <person name="Nishi S."/>
            <person name="Hori S."/>
            <person name="Arai W."/>
            <person name="Tsubouchi T."/>
            <person name="Morono Y."/>
            <person name="Uchiyama I."/>
            <person name="Ito T."/>
            <person name="Fujiyama A."/>
            <person name="Inagaki F."/>
            <person name="Takami H."/>
        </authorList>
    </citation>
    <scope>NUCLEOTIDE SEQUENCE</scope>
    <source>
        <strain evidence="2">Expedition CK06-06</strain>
    </source>
</reference>
<dbReference type="AlphaFoldDB" id="X0XFY8"/>
<gene>
    <name evidence="2" type="ORF">S01H1_66910</name>
</gene>
<name>X0XFY8_9ZZZZ</name>
<feature type="transmembrane region" description="Helical" evidence="1">
    <location>
        <begin position="6"/>
        <end position="31"/>
    </location>
</feature>
<keyword evidence="1" id="KW-0812">Transmembrane</keyword>
<protein>
    <submittedName>
        <fullName evidence="2">Uncharacterized protein</fullName>
    </submittedName>
</protein>
<dbReference type="EMBL" id="BARS01044266">
    <property type="protein sequence ID" value="GAG34347.1"/>
    <property type="molecule type" value="Genomic_DNA"/>
</dbReference>